<dbReference type="Pfam" id="PF07687">
    <property type="entry name" value="M20_dimer"/>
    <property type="match status" value="1"/>
</dbReference>
<dbReference type="InterPro" id="IPR002933">
    <property type="entry name" value="Peptidase_M20"/>
</dbReference>
<dbReference type="GO" id="GO:0008777">
    <property type="term" value="F:acetylornithine deacetylase activity"/>
    <property type="evidence" value="ECO:0007669"/>
    <property type="project" value="UniProtKB-EC"/>
</dbReference>
<dbReference type="Proteomes" id="UP000244893">
    <property type="component" value="Unassembled WGS sequence"/>
</dbReference>
<evidence type="ECO:0000256" key="4">
    <source>
        <dbReference type="ARBA" id="ARBA00022833"/>
    </source>
</evidence>
<accession>A0A2V1HPR8</accession>
<evidence type="ECO:0000256" key="3">
    <source>
        <dbReference type="ARBA" id="ARBA00022801"/>
    </source>
</evidence>
<dbReference type="SUPFAM" id="SSF53187">
    <property type="entry name" value="Zn-dependent exopeptidases"/>
    <property type="match status" value="1"/>
</dbReference>
<dbReference type="RefSeq" id="WP_116757036.1">
    <property type="nucleotide sequence ID" value="NZ_JBHUEX010000001.1"/>
</dbReference>
<keyword evidence="7" id="KW-1185">Reference proteome</keyword>
<dbReference type="EC" id="3.5.1.16" evidence="6"/>
<keyword evidence="4" id="KW-0862">Zinc</keyword>
<gene>
    <name evidence="6" type="ORF">DDQ50_12555</name>
</gene>
<sequence>MLSDLDTAIDRHSEAAFRFLADLVSAPSTVGSEQAALEVFAGELESLGLEIERLPFPNEQLDDSRAGISPRVDTSVERYQVVARTPGEGELSLLLNGHIDVVPATATARWTSDPFEPRRADGRLYGRGTGDMKGGFAIGALALRALRDVAPDLFAGRRLGFFAAIEEECTGNGTLYAVANQGVVAPEVVLLEPTDLGLLIGGVGVLWIDIDVVGVSSHAFEADAEGNAVELAMRLVESLRDWTAGLVADFPPSLHLHDDHPYNVNLGTIAAGDWNSTSPSVATLGLRIGYPTQWTAQRAESEVRARISELTGAGTAYPAEPVVRLSGFRATGYEIDTDAPLVSDLMAAHADAHGAQPELYTLGSTTDARTYLRDFGIPAVCYGAVAHGMHGVDESVELQSIVDGARTLARFLLKRFSDEEVTA</sequence>
<dbReference type="GO" id="GO:0046872">
    <property type="term" value="F:metal ion binding"/>
    <property type="evidence" value="ECO:0007669"/>
    <property type="project" value="UniProtKB-KW"/>
</dbReference>
<dbReference type="PROSITE" id="PS00758">
    <property type="entry name" value="ARGE_DAPE_CPG2_1"/>
    <property type="match status" value="1"/>
</dbReference>
<dbReference type="InterPro" id="IPR050072">
    <property type="entry name" value="Peptidase_M20A"/>
</dbReference>
<dbReference type="InterPro" id="IPR036264">
    <property type="entry name" value="Bact_exopeptidase_dim_dom"/>
</dbReference>
<dbReference type="InterPro" id="IPR001261">
    <property type="entry name" value="ArgE/DapE_CS"/>
</dbReference>
<dbReference type="OrthoDB" id="7055905at2"/>
<evidence type="ECO:0000313" key="7">
    <source>
        <dbReference type="Proteomes" id="UP000244893"/>
    </source>
</evidence>
<evidence type="ECO:0000256" key="2">
    <source>
        <dbReference type="ARBA" id="ARBA00022723"/>
    </source>
</evidence>
<dbReference type="SUPFAM" id="SSF55031">
    <property type="entry name" value="Bacterial exopeptidase dimerisation domain"/>
    <property type="match status" value="1"/>
</dbReference>
<dbReference type="PANTHER" id="PTHR43808">
    <property type="entry name" value="ACETYLORNITHINE DEACETYLASE"/>
    <property type="match status" value="1"/>
</dbReference>
<dbReference type="Gene3D" id="3.30.70.360">
    <property type="match status" value="1"/>
</dbReference>
<dbReference type="InterPro" id="IPR011650">
    <property type="entry name" value="Peptidase_M20_dimer"/>
</dbReference>
<dbReference type="EMBL" id="QEOP01000002">
    <property type="protein sequence ID" value="PVZ94525.1"/>
    <property type="molecule type" value="Genomic_DNA"/>
</dbReference>
<evidence type="ECO:0000256" key="1">
    <source>
        <dbReference type="ARBA" id="ARBA00001947"/>
    </source>
</evidence>
<keyword evidence="3 6" id="KW-0378">Hydrolase</keyword>
<keyword evidence="2" id="KW-0479">Metal-binding</keyword>
<dbReference type="Gene3D" id="3.40.630.10">
    <property type="entry name" value="Zn peptidases"/>
    <property type="match status" value="1"/>
</dbReference>
<organism evidence="6 7">
    <name type="scientific">Amnibacterium flavum</name>
    <dbReference type="NCBI Taxonomy" id="2173173"/>
    <lineage>
        <taxon>Bacteria</taxon>
        <taxon>Bacillati</taxon>
        <taxon>Actinomycetota</taxon>
        <taxon>Actinomycetes</taxon>
        <taxon>Micrococcales</taxon>
        <taxon>Microbacteriaceae</taxon>
        <taxon>Amnibacterium</taxon>
    </lineage>
</organism>
<protein>
    <submittedName>
        <fullName evidence="6">Acetylornithine deacetylase</fullName>
        <ecNumber evidence="6">3.5.1.16</ecNumber>
    </submittedName>
</protein>
<dbReference type="Pfam" id="PF01546">
    <property type="entry name" value="Peptidase_M20"/>
    <property type="match status" value="1"/>
</dbReference>
<name>A0A2V1HPR8_9MICO</name>
<evidence type="ECO:0000313" key="6">
    <source>
        <dbReference type="EMBL" id="PVZ94525.1"/>
    </source>
</evidence>
<reference evidence="6 7" key="1">
    <citation type="submission" date="2018-05" db="EMBL/GenBank/DDBJ databases">
        <title>Amnibacterium sp. M8JJ-5, whole genome shotgun sequence.</title>
        <authorList>
            <person name="Tuo L."/>
        </authorList>
    </citation>
    <scope>NUCLEOTIDE SEQUENCE [LARGE SCALE GENOMIC DNA]</scope>
    <source>
        <strain evidence="6 7">M8JJ-5</strain>
    </source>
</reference>
<comment type="cofactor">
    <cofactor evidence="1">
        <name>Zn(2+)</name>
        <dbReference type="ChEBI" id="CHEBI:29105"/>
    </cofactor>
</comment>
<dbReference type="PANTHER" id="PTHR43808:SF25">
    <property type="entry name" value="PEPTIDASE M20 DIMERISATION DOMAIN-CONTAINING PROTEIN"/>
    <property type="match status" value="1"/>
</dbReference>
<proteinExistence type="predicted"/>
<comment type="caution">
    <text evidence="6">The sequence shown here is derived from an EMBL/GenBank/DDBJ whole genome shotgun (WGS) entry which is preliminary data.</text>
</comment>
<feature type="domain" description="Peptidase M20 dimerisation" evidence="5">
    <location>
        <begin position="203"/>
        <end position="311"/>
    </location>
</feature>
<dbReference type="AlphaFoldDB" id="A0A2V1HPR8"/>
<evidence type="ECO:0000259" key="5">
    <source>
        <dbReference type="Pfam" id="PF07687"/>
    </source>
</evidence>